<name>A0ABR2H4I6_9EUKA</name>
<gene>
    <name evidence="5" type="ORF">M9Y10_027329</name>
</gene>
<feature type="region of interest" description="Disordered" evidence="4">
    <location>
        <begin position="474"/>
        <end position="573"/>
    </location>
</feature>
<dbReference type="InterPro" id="IPR002110">
    <property type="entry name" value="Ankyrin_rpt"/>
</dbReference>
<dbReference type="PANTHER" id="PTHR24198:SF165">
    <property type="entry name" value="ANKYRIN REPEAT-CONTAINING PROTEIN-RELATED"/>
    <property type="match status" value="1"/>
</dbReference>
<protein>
    <submittedName>
        <fullName evidence="5">Histone-lysine N-methyltransferase ehmt2</fullName>
    </submittedName>
</protein>
<evidence type="ECO:0000313" key="5">
    <source>
        <dbReference type="EMBL" id="KAK8841129.1"/>
    </source>
</evidence>
<proteinExistence type="predicted"/>
<reference evidence="5 6" key="1">
    <citation type="submission" date="2024-04" db="EMBL/GenBank/DDBJ databases">
        <title>Tritrichomonas musculus Genome.</title>
        <authorList>
            <person name="Alves-Ferreira E."/>
            <person name="Grigg M."/>
            <person name="Lorenzi H."/>
            <person name="Galac M."/>
        </authorList>
    </citation>
    <scope>NUCLEOTIDE SEQUENCE [LARGE SCALE GENOMIC DNA]</scope>
    <source>
        <strain evidence="5 6">EAF2021</strain>
    </source>
</reference>
<dbReference type="Proteomes" id="UP001470230">
    <property type="component" value="Unassembled WGS sequence"/>
</dbReference>
<dbReference type="PROSITE" id="PS50088">
    <property type="entry name" value="ANK_REPEAT"/>
    <property type="match status" value="2"/>
</dbReference>
<evidence type="ECO:0000313" key="6">
    <source>
        <dbReference type="Proteomes" id="UP001470230"/>
    </source>
</evidence>
<evidence type="ECO:0000256" key="1">
    <source>
        <dbReference type="ARBA" id="ARBA00022737"/>
    </source>
</evidence>
<dbReference type="SMART" id="SM00248">
    <property type="entry name" value="ANK"/>
    <property type="match status" value="9"/>
</dbReference>
<feature type="compositionally biased region" description="Polar residues" evidence="4">
    <location>
        <begin position="474"/>
        <end position="495"/>
    </location>
</feature>
<feature type="compositionally biased region" description="Low complexity" evidence="4">
    <location>
        <begin position="496"/>
        <end position="506"/>
    </location>
</feature>
<dbReference type="PROSITE" id="PS50297">
    <property type="entry name" value="ANK_REP_REGION"/>
    <property type="match status" value="1"/>
</dbReference>
<feature type="compositionally biased region" description="Polar residues" evidence="4">
    <location>
        <begin position="507"/>
        <end position="539"/>
    </location>
</feature>
<dbReference type="Gene3D" id="1.25.40.20">
    <property type="entry name" value="Ankyrin repeat-containing domain"/>
    <property type="match status" value="2"/>
</dbReference>
<dbReference type="InterPro" id="IPR036770">
    <property type="entry name" value="Ankyrin_rpt-contain_sf"/>
</dbReference>
<dbReference type="EMBL" id="JAPFFF010000042">
    <property type="protein sequence ID" value="KAK8841129.1"/>
    <property type="molecule type" value="Genomic_DNA"/>
</dbReference>
<feature type="repeat" description="ANK" evidence="3">
    <location>
        <begin position="281"/>
        <end position="314"/>
    </location>
</feature>
<sequence length="745" mass="84574">MAYADLKRLILKSDIKLFEHFIISKSIDIEEMVPKSLHDPEIDKIRKSDDDYTFVDLSAYYGVLPMFQYFISKIQFKIILESNHKFPLIFYALKGNNNEIINYVFEKRNLDENLFNIYDALYFSLKLGNINYLNKFFELAKGQRPDTDPETILYDIFQDSNQIKEHKIRSPLKIAIKSRNIMCVAFILNISQMEIPKLINTKAGKGKKQSKITPLHIAARYGCGDIMYLLITLNPKMIKMKGTDKYFLPFVDAVKYNLIPLNYEEFFKHGVIKSINEPDSTKNNALHYAIKNGNINAVNILLAQNNIDVNAKGEDGKTPIHLAAQACSFEILTRLLNDPNLNIFLKDDYDNLAIHEAAESNWPEGFLEILSHTAKKIIEKRQTHASLPPPSDYALSGYSEPSGGFGDQQINLQASSSISINPNISNKNSQFGINFYTSNDNKDNGTTNNSLNPSASGFQFRPYLLSNSSIPPKYTTSSNIKQTIPPSLNPDISITNQNNNNNNNNNKMNSTKNCIRQNSTPNFQISPNSIVFQSNDNDLNPSHNPFLNNNNQSLNSNSSISNNNNDHNNDDGNDTIDNFGIETALFSTNKMGLNCIHIASIKNCTHIFEAIEEKYPLICERIFTIQSGLTGFTVLHYLAICGHDKLLNYILDIHKNIYVDIHGKDPIVSPLYLASKFNQDKCVKVLKLHGAQTSKMTKRLRNPSQYIHYSFMQVLLFADENLLKNIFLDEDQLPPNYYESQMTAP</sequence>
<comment type="caution">
    <text evidence="5">The sequence shown here is derived from an EMBL/GenBank/DDBJ whole genome shotgun (WGS) entry which is preliminary data.</text>
</comment>
<keyword evidence="6" id="KW-1185">Reference proteome</keyword>
<dbReference type="Pfam" id="PF13857">
    <property type="entry name" value="Ank_5"/>
    <property type="match status" value="1"/>
</dbReference>
<dbReference type="SUPFAM" id="SSF48403">
    <property type="entry name" value="Ankyrin repeat"/>
    <property type="match status" value="2"/>
</dbReference>
<accession>A0ABR2H4I6</accession>
<keyword evidence="2 3" id="KW-0040">ANK repeat</keyword>
<organism evidence="5 6">
    <name type="scientific">Tritrichomonas musculus</name>
    <dbReference type="NCBI Taxonomy" id="1915356"/>
    <lineage>
        <taxon>Eukaryota</taxon>
        <taxon>Metamonada</taxon>
        <taxon>Parabasalia</taxon>
        <taxon>Tritrichomonadida</taxon>
        <taxon>Tritrichomonadidae</taxon>
        <taxon>Tritrichomonas</taxon>
    </lineage>
</organism>
<evidence type="ECO:0000256" key="4">
    <source>
        <dbReference type="SAM" id="MobiDB-lite"/>
    </source>
</evidence>
<feature type="compositionally biased region" description="Low complexity" evidence="4">
    <location>
        <begin position="540"/>
        <end position="566"/>
    </location>
</feature>
<evidence type="ECO:0000256" key="3">
    <source>
        <dbReference type="PROSITE-ProRule" id="PRU00023"/>
    </source>
</evidence>
<dbReference type="PANTHER" id="PTHR24198">
    <property type="entry name" value="ANKYRIN REPEAT AND PROTEIN KINASE DOMAIN-CONTAINING PROTEIN"/>
    <property type="match status" value="1"/>
</dbReference>
<keyword evidence="1" id="KW-0677">Repeat</keyword>
<evidence type="ECO:0000256" key="2">
    <source>
        <dbReference type="ARBA" id="ARBA00023043"/>
    </source>
</evidence>
<feature type="repeat" description="ANK" evidence="3">
    <location>
        <begin position="315"/>
        <end position="348"/>
    </location>
</feature>